<evidence type="ECO:0000313" key="3">
    <source>
        <dbReference type="Proteomes" id="UP000030746"/>
    </source>
</evidence>
<evidence type="ECO:0000256" key="1">
    <source>
        <dbReference type="SAM" id="MobiDB-lite"/>
    </source>
</evidence>
<protein>
    <submittedName>
        <fullName evidence="2">Uncharacterized protein</fullName>
    </submittedName>
</protein>
<organism evidence="2 3">
    <name type="scientific">Lottia gigantea</name>
    <name type="common">Giant owl limpet</name>
    <dbReference type="NCBI Taxonomy" id="225164"/>
    <lineage>
        <taxon>Eukaryota</taxon>
        <taxon>Metazoa</taxon>
        <taxon>Spiralia</taxon>
        <taxon>Lophotrochozoa</taxon>
        <taxon>Mollusca</taxon>
        <taxon>Gastropoda</taxon>
        <taxon>Patellogastropoda</taxon>
        <taxon>Lottioidea</taxon>
        <taxon>Lottiidae</taxon>
        <taxon>Lottia</taxon>
    </lineage>
</organism>
<proteinExistence type="predicted"/>
<dbReference type="HOGENOM" id="CLU_1483620_0_0_1"/>
<dbReference type="RefSeq" id="XP_009048652.1">
    <property type="nucleotide sequence ID" value="XM_009050404.1"/>
</dbReference>
<feature type="region of interest" description="Disordered" evidence="1">
    <location>
        <begin position="1"/>
        <end position="48"/>
    </location>
</feature>
<dbReference type="CTD" id="20237496"/>
<dbReference type="EMBL" id="KB200701">
    <property type="protein sequence ID" value="ESP00533.1"/>
    <property type="molecule type" value="Genomic_DNA"/>
</dbReference>
<dbReference type="Proteomes" id="UP000030746">
    <property type="component" value="Unassembled WGS sequence"/>
</dbReference>
<keyword evidence="3" id="KW-1185">Reference proteome</keyword>
<sequence length="182" mass="20914">MSSPRLKRMTSEPGARSIEISKLGSYSRNIPMSEDDENSNSAYRIPGFSKNVNYSPIRKLDRDLKLSPGRRMDVNLKSPLRKLDSDEYSVFSAESEKSLEDLGENRKDAEPHHLWGHRQWSSNGRKTSSTPNVKTDTDDTEKEAEVIPAFHKRLILAKITRRSWPIRSNSQTRRKKKAKFPV</sequence>
<name>V4ATC6_LOTGI</name>
<dbReference type="AlphaFoldDB" id="V4ATC6"/>
<feature type="region of interest" description="Disordered" evidence="1">
    <location>
        <begin position="116"/>
        <end position="144"/>
    </location>
</feature>
<evidence type="ECO:0000313" key="2">
    <source>
        <dbReference type="EMBL" id="ESP00533.1"/>
    </source>
</evidence>
<feature type="compositionally biased region" description="Polar residues" evidence="1">
    <location>
        <begin position="119"/>
        <end position="134"/>
    </location>
</feature>
<reference evidence="2 3" key="1">
    <citation type="journal article" date="2013" name="Nature">
        <title>Insights into bilaterian evolution from three spiralian genomes.</title>
        <authorList>
            <person name="Simakov O."/>
            <person name="Marletaz F."/>
            <person name="Cho S.J."/>
            <person name="Edsinger-Gonzales E."/>
            <person name="Havlak P."/>
            <person name="Hellsten U."/>
            <person name="Kuo D.H."/>
            <person name="Larsson T."/>
            <person name="Lv J."/>
            <person name="Arendt D."/>
            <person name="Savage R."/>
            <person name="Osoegawa K."/>
            <person name="de Jong P."/>
            <person name="Grimwood J."/>
            <person name="Chapman J.A."/>
            <person name="Shapiro H."/>
            <person name="Aerts A."/>
            <person name="Otillar R.P."/>
            <person name="Terry A.Y."/>
            <person name="Boore J.L."/>
            <person name="Grigoriev I.V."/>
            <person name="Lindberg D.R."/>
            <person name="Seaver E.C."/>
            <person name="Weisblat D.A."/>
            <person name="Putnam N.H."/>
            <person name="Rokhsar D.S."/>
        </authorList>
    </citation>
    <scope>NUCLEOTIDE SEQUENCE [LARGE SCALE GENOMIC DNA]</scope>
</reference>
<dbReference type="KEGG" id="lgi:LOTGIDRAFT_157806"/>
<accession>V4ATC6</accession>
<dbReference type="GeneID" id="20237496"/>
<gene>
    <name evidence="2" type="ORF">LOTGIDRAFT_157806</name>
</gene>